<comment type="function">
    <text evidence="6">Ligates lysine onto the cytidine present at position 34 of the AUA codon-specific tRNA(Ile) that contains the anticodon CAU, in an ATP-dependent manner. Cytidine is converted to lysidine, thus changing the amino acid specificity of the tRNA from methionine to isoleucine.</text>
</comment>
<organism evidence="8 9">
    <name type="scientific">Blastochloris viridis</name>
    <name type="common">Rhodopseudomonas viridis</name>
    <dbReference type="NCBI Taxonomy" id="1079"/>
    <lineage>
        <taxon>Bacteria</taxon>
        <taxon>Pseudomonadati</taxon>
        <taxon>Pseudomonadota</taxon>
        <taxon>Alphaproteobacteria</taxon>
        <taxon>Hyphomicrobiales</taxon>
        <taxon>Blastochloridaceae</taxon>
        <taxon>Blastochloris</taxon>
    </lineage>
</organism>
<dbReference type="GO" id="GO:0006400">
    <property type="term" value="P:tRNA modification"/>
    <property type="evidence" value="ECO:0007669"/>
    <property type="project" value="UniProtKB-UniRule"/>
</dbReference>
<evidence type="ECO:0000256" key="2">
    <source>
        <dbReference type="ARBA" id="ARBA00022694"/>
    </source>
</evidence>
<dbReference type="Proteomes" id="UP000320948">
    <property type="component" value="Unassembled WGS sequence"/>
</dbReference>
<dbReference type="HAMAP" id="MF_01161">
    <property type="entry name" value="tRNA_Ile_lys_synt"/>
    <property type="match status" value="1"/>
</dbReference>
<evidence type="ECO:0000313" key="8">
    <source>
        <dbReference type="EMBL" id="TKW61430.1"/>
    </source>
</evidence>
<dbReference type="GO" id="GO:0032267">
    <property type="term" value="F:tRNA(Ile)-lysidine synthase activity"/>
    <property type="evidence" value="ECO:0007669"/>
    <property type="project" value="UniProtKB-EC"/>
</dbReference>
<dbReference type="PANTHER" id="PTHR43033">
    <property type="entry name" value="TRNA(ILE)-LYSIDINE SYNTHASE-RELATED"/>
    <property type="match status" value="1"/>
</dbReference>
<name>A0A6N4R3W7_BLAVI</name>
<evidence type="ECO:0000256" key="1">
    <source>
        <dbReference type="ARBA" id="ARBA00022598"/>
    </source>
</evidence>
<keyword evidence="3 6" id="KW-0547">Nucleotide-binding</keyword>
<comment type="domain">
    <text evidence="6">The N-terminal region contains the highly conserved SGGXDS motif, predicted to be a P-loop motif involved in ATP binding.</text>
</comment>
<protein>
    <recommendedName>
        <fullName evidence="6">tRNA(Ile)-lysidine synthase</fullName>
        <ecNumber evidence="6">6.3.4.19</ecNumber>
    </recommendedName>
    <alternativeName>
        <fullName evidence="6">tRNA(Ile)-2-lysyl-cytidine synthase</fullName>
    </alternativeName>
    <alternativeName>
        <fullName evidence="6">tRNA(Ile)-lysidine synthetase</fullName>
    </alternativeName>
</protein>
<proteinExistence type="inferred from homology"/>
<comment type="similarity">
    <text evidence="6">Belongs to the tRNA(Ile)-lysidine synthase family.</text>
</comment>
<dbReference type="GO" id="GO:0005524">
    <property type="term" value="F:ATP binding"/>
    <property type="evidence" value="ECO:0007669"/>
    <property type="project" value="UniProtKB-UniRule"/>
</dbReference>
<dbReference type="InterPro" id="IPR011063">
    <property type="entry name" value="TilS/TtcA_N"/>
</dbReference>
<dbReference type="Pfam" id="PF01171">
    <property type="entry name" value="ATP_bind_3"/>
    <property type="match status" value="1"/>
</dbReference>
<comment type="subcellular location">
    <subcellularLocation>
        <location evidence="6">Cytoplasm</location>
    </subcellularLocation>
</comment>
<evidence type="ECO:0000259" key="7">
    <source>
        <dbReference type="Pfam" id="PF01171"/>
    </source>
</evidence>
<comment type="caution">
    <text evidence="8">The sequence shown here is derived from an EMBL/GenBank/DDBJ whole genome shotgun (WGS) entry which is preliminary data.</text>
</comment>
<accession>A0A6N4R3W7</accession>
<evidence type="ECO:0000256" key="5">
    <source>
        <dbReference type="ARBA" id="ARBA00048539"/>
    </source>
</evidence>
<dbReference type="SUPFAM" id="SSF52402">
    <property type="entry name" value="Adenine nucleotide alpha hydrolases-like"/>
    <property type="match status" value="1"/>
</dbReference>
<dbReference type="CDD" id="cd01992">
    <property type="entry name" value="TilS_N"/>
    <property type="match status" value="1"/>
</dbReference>
<dbReference type="PANTHER" id="PTHR43033:SF1">
    <property type="entry name" value="TRNA(ILE)-LYSIDINE SYNTHASE-RELATED"/>
    <property type="match status" value="1"/>
</dbReference>
<dbReference type="NCBIfam" id="TIGR02432">
    <property type="entry name" value="lysidine_TilS_N"/>
    <property type="match status" value="1"/>
</dbReference>
<keyword evidence="6" id="KW-0963">Cytoplasm</keyword>
<evidence type="ECO:0000313" key="9">
    <source>
        <dbReference type="Proteomes" id="UP000320948"/>
    </source>
</evidence>
<keyword evidence="1 6" id="KW-0436">Ligase</keyword>
<feature type="binding site" evidence="6">
    <location>
        <begin position="18"/>
        <end position="23"/>
    </location>
    <ligand>
        <name>ATP</name>
        <dbReference type="ChEBI" id="CHEBI:30616"/>
    </ligand>
</feature>
<comment type="catalytic activity">
    <reaction evidence="5 6">
        <text>cytidine(34) in tRNA(Ile2) + L-lysine + ATP = lysidine(34) in tRNA(Ile2) + AMP + diphosphate + H(+)</text>
        <dbReference type="Rhea" id="RHEA:43744"/>
        <dbReference type="Rhea" id="RHEA-COMP:10625"/>
        <dbReference type="Rhea" id="RHEA-COMP:10670"/>
        <dbReference type="ChEBI" id="CHEBI:15378"/>
        <dbReference type="ChEBI" id="CHEBI:30616"/>
        <dbReference type="ChEBI" id="CHEBI:32551"/>
        <dbReference type="ChEBI" id="CHEBI:33019"/>
        <dbReference type="ChEBI" id="CHEBI:82748"/>
        <dbReference type="ChEBI" id="CHEBI:83665"/>
        <dbReference type="ChEBI" id="CHEBI:456215"/>
        <dbReference type="EC" id="6.3.4.19"/>
    </reaction>
</comment>
<sequence>MNLPPSSLPQGPLLVGVSGGGDSMALLHLLLDAGHANRLTVATFNHNWSEFGSQSTAFVQAFCHVYNLPFLTATGQGKPGSNAEAYARTERHTWLQQQAQNLGASIVLAHTQTDIAESFLMRAGKGSGAGGLAALQPQSLMNGVTYARPLLNASRQQLRDYLQSLGQAWLEDPDNESGGSQRARIRKLLPLLEEAGITAHGLAASAHAVADAHEALSQSLQTIPVENPFPLENFRSQPIEINLRLILKLIQAIHPQESLPVRRSKRQSLLVRLQTEAQGHATLAGVKFSWKNGQLVTQAE</sequence>
<dbReference type="EMBL" id="VAFM01000001">
    <property type="protein sequence ID" value="TKW61430.1"/>
    <property type="molecule type" value="Genomic_DNA"/>
</dbReference>
<dbReference type="Gene3D" id="3.40.50.620">
    <property type="entry name" value="HUPs"/>
    <property type="match status" value="1"/>
</dbReference>
<dbReference type="GO" id="GO:0005737">
    <property type="term" value="C:cytoplasm"/>
    <property type="evidence" value="ECO:0007669"/>
    <property type="project" value="UniProtKB-SubCell"/>
</dbReference>
<keyword evidence="4 6" id="KW-0067">ATP-binding</keyword>
<dbReference type="InterPro" id="IPR012094">
    <property type="entry name" value="tRNA_Ile_lys_synt"/>
</dbReference>
<dbReference type="EC" id="6.3.4.19" evidence="6"/>
<evidence type="ECO:0000256" key="6">
    <source>
        <dbReference type="HAMAP-Rule" id="MF_01161"/>
    </source>
</evidence>
<evidence type="ECO:0000256" key="4">
    <source>
        <dbReference type="ARBA" id="ARBA00022840"/>
    </source>
</evidence>
<dbReference type="InterPro" id="IPR012795">
    <property type="entry name" value="tRNA_Ile_lys_synt_N"/>
</dbReference>
<dbReference type="AlphaFoldDB" id="A0A6N4R3W7"/>
<evidence type="ECO:0000256" key="3">
    <source>
        <dbReference type="ARBA" id="ARBA00022741"/>
    </source>
</evidence>
<reference evidence="8 9" key="1">
    <citation type="journal article" date="2017" name="Nat. Commun.">
        <title>In situ click chemistry generation of cyclooxygenase-2 inhibitors.</title>
        <authorList>
            <person name="Bhardwaj A."/>
            <person name="Kaur J."/>
            <person name="Wuest M."/>
            <person name="Wuest F."/>
        </authorList>
    </citation>
    <scope>NUCLEOTIDE SEQUENCE [LARGE SCALE GENOMIC DNA]</scope>
    <source>
        <strain evidence="8">S2_018_000_R2_106</strain>
    </source>
</reference>
<dbReference type="InterPro" id="IPR014729">
    <property type="entry name" value="Rossmann-like_a/b/a_fold"/>
</dbReference>
<keyword evidence="2 6" id="KW-0819">tRNA processing</keyword>
<feature type="domain" description="tRNA(Ile)-lysidine/2-thiocytidine synthase N-terminal" evidence="7">
    <location>
        <begin position="13"/>
        <end position="187"/>
    </location>
</feature>
<gene>
    <name evidence="6 8" type="primary">tilS</name>
    <name evidence="8" type="ORF">DI628_02070</name>
</gene>